<proteinExistence type="predicted"/>
<dbReference type="GO" id="GO:0005524">
    <property type="term" value="F:ATP binding"/>
    <property type="evidence" value="ECO:0007669"/>
    <property type="project" value="UniProtKB-KW"/>
</dbReference>
<dbReference type="AlphaFoldDB" id="W6TDR8"/>
<keyword evidence="3" id="KW-0378">Hydrolase</keyword>
<dbReference type="OrthoDB" id="9804325at2"/>
<feature type="domain" description="Helicase ATP-binding" evidence="8">
    <location>
        <begin position="302"/>
        <end position="453"/>
    </location>
</feature>
<dbReference type="EMBL" id="AWTR02000075">
    <property type="protein sequence ID" value="ETZ06921.1"/>
    <property type="molecule type" value="Genomic_DNA"/>
</dbReference>
<dbReference type="SUPFAM" id="SSF52540">
    <property type="entry name" value="P-loop containing nucleoside triphosphate hydrolases"/>
    <property type="match status" value="2"/>
</dbReference>
<dbReference type="Pfam" id="PF00271">
    <property type="entry name" value="Helicase_C"/>
    <property type="match status" value="1"/>
</dbReference>
<protein>
    <submittedName>
        <fullName evidence="10">ATP-dependent DNA helicase RecG</fullName>
    </submittedName>
</protein>
<keyword evidence="7" id="KW-0234">DNA repair</keyword>
<dbReference type="InterPro" id="IPR047112">
    <property type="entry name" value="RecG/Mfd"/>
</dbReference>
<gene>
    <name evidence="10" type="ORF">P618_200894</name>
</gene>
<dbReference type="GO" id="GO:0006281">
    <property type="term" value="P:DNA repair"/>
    <property type="evidence" value="ECO:0007669"/>
    <property type="project" value="UniProtKB-KW"/>
</dbReference>
<keyword evidence="2" id="KW-0227">DNA damage</keyword>
<keyword evidence="11" id="KW-1185">Reference proteome</keyword>
<dbReference type="PANTHER" id="PTHR47964">
    <property type="entry name" value="ATP-DEPENDENT DNA HELICASE HOMOLOG RECG, CHLOROPLASTIC"/>
    <property type="match status" value="1"/>
</dbReference>
<dbReference type="Proteomes" id="UP000019112">
    <property type="component" value="Unassembled WGS sequence"/>
</dbReference>
<accession>W6TDR8</accession>
<dbReference type="Gene3D" id="3.40.50.300">
    <property type="entry name" value="P-loop containing nucleotide triphosphate hydrolases"/>
    <property type="match status" value="2"/>
</dbReference>
<evidence type="ECO:0000256" key="2">
    <source>
        <dbReference type="ARBA" id="ARBA00022763"/>
    </source>
</evidence>
<dbReference type="GO" id="GO:0003677">
    <property type="term" value="F:DNA binding"/>
    <property type="evidence" value="ECO:0007669"/>
    <property type="project" value="UniProtKB-KW"/>
</dbReference>
<dbReference type="PROSITE" id="PS51194">
    <property type="entry name" value="HELICASE_CTER"/>
    <property type="match status" value="1"/>
</dbReference>
<keyword evidence="1" id="KW-0547">Nucleotide-binding</keyword>
<evidence type="ECO:0000259" key="8">
    <source>
        <dbReference type="PROSITE" id="PS51192"/>
    </source>
</evidence>
<name>W6TDR8_HOLOB</name>
<reference evidence="10 11" key="1">
    <citation type="journal article" date="2014" name="FEMS Microbiol. Lett.">
        <title>Draft genome sequences of three Holospora species (Holospora obtusa, Holospora undulata, and Holospora elegans), endonuclear symbiotic bacteria of the ciliate Paramecium caudatum.</title>
        <authorList>
            <person name="Dohra H."/>
            <person name="Tanaka K."/>
            <person name="Suzuki T."/>
            <person name="Fujishima M."/>
            <person name="Suzuki H."/>
        </authorList>
    </citation>
    <scope>NUCLEOTIDE SEQUENCE [LARGE SCALE GENOMIC DNA]</scope>
    <source>
        <strain evidence="10 11">F1</strain>
    </source>
</reference>
<dbReference type="PROSITE" id="PS51192">
    <property type="entry name" value="HELICASE_ATP_BIND_1"/>
    <property type="match status" value="1"/>
</dbReference>
<dbReference type="eggNOG" id="COG1200">
    <property type="taxonomic scope" value="Bacteria"/>
</dbReference>
<keyword evidence="4 10" id="KW-0347">Helicase</keyword>
<dbReference type="SMART" id="SM00487">
    <property type="entry name" value="DEXDc"/>
    <property type="match status" value="1"/>
</dbReference>
<evidence type="ECO:0000256" key="6">
    <source>
        <dbReference type="ARBA" id="ARBA00023125"/>
    </source>
</evidence>
<dbReference type="InterPro" id="IPR014001">
    <property type="entry name" value="Helicase_ATP-bd"/>
</dbReference>
<evidence type="ECO:0000256" key="4">
    <source>
        <dbReference type="ARBA" id="ARBA00022806"/>
    </source>
</evidence>
<evidence type="ECO:0000256" key="3">
    <source>
        <dbReference type="ARBA" id="ARBA00022801"/>
    </source>
</evidence>
<evidence type="ECO:0000256" key="1">
    <source>
        <dbReference type="ARBA" id="ARBA00022741"/>
    </source>
</evidence>
<keyword evidence="5" id="KW-0067">ATP-binding</keyword>
<dbReference type="GO" id="GO:0003678">
    <property type="term" value="F:DNA helicase activity"/>
    <property type="evidence" value="ECO:0007669"/>
    <property type="project" value="TreeGrafter"/>
</dbReference>
<dbReference type="InterPro" id="IPR011545">
    <property type="entry name" value="DEAD/DEAH_box_helicase_dom"/>
</dbReference>
<dbReference type="RefSeq" id="WP_021827841.1">
    <property type="nucleotide sequence ID" value="NZ_AWTR02000075.1"/>
</dbReference>
<dbReference type="GO" id="GO:0016787">
    <property type="term" value="F:hydrolase activity"/>
    <property type="evidence" value="ECO:0007669"/>
    <property type="project" value="UniProtKB-KW"/>
</dbReference>
<evidence type="ECO:0000313" key="11">
    <source>
        <dbReference type="Proteomes" id="UP000019112"/>
    </source>
</evidence>
<dbReference type="SMART" id="SM00490">
    <property type="entry name" value="HELICc"/>
    <property type="match status" value="1"/>
</dbReference>
<evidence type="ECO:0000256" key="5">
    <source>
        <dbReference type="ARBA" id="ARBA00022840"/>
    </source>
</evidence>
<comment type="caution">
    <text evidence="10">The sequence shown here is derived from an EMBL/GenBank/DDBJ whole genome shotgun (WGS) entry which is preliminary data.</text>
</comment>
<dbReference type="InterPro" id="IPR001650">
    <property type="entry name" value="Helicase_C-like"/>
</dbReference>
<evidence type="ECO:0000259" key="9">
    <source>
        <dbReference type="PROSITE" id="PS51194"/>
    </source>
</evidence>
<evidence type="ECO:0000256" key="7">
    <source>
        <dbReference type="ARBA" id="ARBA00023204"/>
    </source>
</evidence>
<dbReference type="InterPro" id="IPR027417">
    <property type="entry name" value="P-loop_NTPase"/>
</dbReference>
<evidence type="ECO:0000313" key="10">
    <source>
        <dbReference type="EMBL" id="ETZ06921.1"/>
    </source>
</evidence>
<keyword evidence="6" id="KW-0238">DNA-binding</keyword>
<dbReference type="PANTHER" id="PTHR47964:SF1">
    <property type="entry name" value="ATP-DEPENDENT DNA HELICASE HOMOLOG RECG, CHLOROPLASTIC"/>
    <property type="match status" value="1"/>
</dbReference>
<dbReference type="Pfam" id="PF00270">
    <property type="entry name" value="DEAD"/>
    <property type="match status" value="1"/>
</dbReference>
<organism evidence="10 11">
    <name type="scientific">Holospora obtusa F1</name>
    <dbReference type="NCBI Taxonomy" id="1399147"/>
    <lineage>
        <taxon>Bacteria</taxon>
        <taxon>Pseudomonadati</taxon>
        <taxon>Pseudomonadota</taxon>
        <taxon>Alphaproteobacteria</taxon>
        <taxon>Holosporales</taxon>
        <taxon>Holosporaceae</taxon>
        <taxon>Holospora</taxon>
    </lineage>
</organism>
<sequence length="696" mass="79411">MTLEALAFFSQKLSALKGIGTVWTERLESLGLKTFWDILAYVPCGYETCASTIDPLNLPGLIRLGVQIKSLEDRVPYKVHCTIIVPFFKKNSDYHVLNLDERTLPYQEEELSQKKNQNLCKKSEQLMLVFFKKPLYPLIINKSYTAEGVLERSGEGYVIKHPKLFKYCVENKREYRAIYPLKYGITSAFLRSVLQRIFLIYPHIKDWIPEIYGMPSQKEAFRCIHFPLEDPKNINQSMAFKRLVLDELLAQQLGLKELKIGYAHRKSLVCFGNSEILDNVLRRFNRALTSSQCEAWSKIQQELLEQHPMMRLLHGDVGSGKSIVAFLMLVQIATSGHQGGILVPTEVLAHQHANALKKLLEGTGLEVALWTGSSKKRLKGDVIVGTHALFQEHASFDALAGIVVDEQHKFGVLQRLDFVRKGKNLPHTLFMSATPIPRTLEMTLWGQISVSRLEKRSEQLPVTTYMMSWNKISELYLLIQRCLDRKEAVYWVCPWIEKEDEENFGKVIFRHQDLLAHFPNQVGMLHGKLPWSEKEAVLRAFAEKELGVLVSTTAIEVGVHVDHASTMIIEESQRFGLAQLHQLRGRVGRSLVKGQCFLIWGKTTSSLGFERLKLLKRCHDGFVLAQEDLRLRGAGSLCGLRQSGNSEYYFANLSEHQHLLELAIQLSETLKSQNEESVSLLLKLFGYHHLDLWNAG</sequence>
<dbReference type="STRING" id="1399147.P618_200894"/>
<feature type="domain" description="Helicase C-terminal" evidence="9">
    <location>
        <begin position="471"/>
        <end position="630"/>
    </location>
</feature>